<dbReference type="EMBL" id="VOFY01000005">
    <property type="protein sequence ID" value="KAA8592396.1"/>
    <property type="molecule type" value="Genomic_DNA"/>
</dbReference>
<feature type="non-terminal residue" evidence="2">
    <location>
        <position position="85"/>
    </location>
</feature>
<name>A0A5J5DGB2_9PERO</name>
<dbReference type="AlphaFoldDB" id="A0A5J5DGB2"/>
<comment type="caution">
    <text evidence="2">The sequence shown here is derived from an EMBL/GenBank/DDBJ whole genome shotgun (WGS) entry which is preliminary data.</text>
</comment>
<organism evidence="2 3">
    <name type="scientific">Etheostoma spectabile</name>
    <name type="common">orangethroat darter</name>
    <dbReference type="NCBI Taxonomy" id="54343"/>
    <lineage>
        <taxon>Eukaryota</taxon>
        <taxon>Metazoa</taxon>
        <taxon>Chordata</taxon>
        <taxon>Craniata</taxon>
        <taxon>Vertebrata</taxon>
        <taxon>Euteleostomi</taxon>
        <taxon>Actinopterygii</taxon>
        <taxon>Neopterygii</taxon>
        <taxon>Teleostei</taxon>
        <taxon>Neoteleostei</taxon>
        <taxon>Acanthomorphata</taxon>
        <taxon>Eupercaria</taxon>
        <taxon>Perciformes</taxon>
        <taxon>Percoidei</taxon>
        <taxon>Percidae</taxon>
        <taxon>Etheostomatinae</taxon>
        <taxon>Etheostoma</taxon>
    </lineage>
</organism>
<keyword evidence="3" id="KW-1185">Reference proteome</keyword>
<gene>
    <name evidence="2" type="ORF">FQN60_017851</name>
</gene>
<sequence>MKIIEGQVVFFFKAKKDLCSEDSEVQDSSEVKARRKVNPKRSLRDPQSGKTPAILNFSALFERKMMRKSHTRRVLTPLCTELKVG</sequence>
<evidence type="ECO:0000313" key="2">
    <source>
        <dbReference type="EMBL" id="KAA8592396.1"/>
    </source>
</evidence>
<protein>
    <submittedName>
        <fullName evidence="2">Uncharacterized protein</fullName>
    </submittedName>
</protein>
<reference evidence="2 3" key="1">
    <citation type="submission" date="2019-08" db="EMBL/GenBank/DDBJ databases">
        <title>A chromosome-level genome assembly, high-density linkage maps, and genome scans reveal the genomic architecture of hybrid incompatibilities underlying speciation via character displacement in darters (Percidae: Etheostominae).</title>
        <authorList>
            <person name="Moran R.L."/>
            <person name="Catchen J.M."/>
            <person name="Fuller R.C."/>
        </authorList>
    </citation>
    <scope>NUCLEOTIDE SEQUENCE [LARGE SCALE GENOMIC DNA]</scope>
    <source>
        <strain evidence="2">EspeVRDwgs_2016</strain>
        <tissue evidence="2">Muscle</tissue>
    </source>
</reference>
<dbReference type="Proteomes" id="UP000327493">
    <property type="component" value="Chromosome 5"/>
</dbReference>
<evidence type="ECO:0000313" key="3">
    <source>
        <dbReference type="Proteomes" id="UP000327493"/>
    </source>
</evidence>
<evidence type="ECO:0000256" key="1">
    <source>
        <dbReference type="SAM" id="MobiDB-lite"/>
    </source>
</evidence>
<proteinExistence type="predicted"/>
<accession>A0A5J5DGB2</accession>
<feature type="region of interest" description="Disordered" evidence="1">
    <location>
        <begin position="29"/>
        <end position="50"/>
    </location>
</feature>